<organism evidence="2 3">
    <name type="scientific">Sedimenticola selenatireducens</name>
    <dbReference type="NCBI Taxonomy" id="191960"/>
    <lineage>
        <taxon>Bacteria</taxon>
        <taxon>Pseudomonadati</taxon>
        <taxon>Pseudomonadota</taxon>
        <taxon>Gammaproteobacteria</taxon>
        <taxon>Chromatiales</taxon>
        <taxon>Sedimenticolaceae</taxon>
        <taxon>Sedimenticola</taxon>
    </lineage>
</organism>
<dbReference type="AlphaFoldDB" id="A0A557S0T1"/>
<dbReference type="RefSeq" id="WP_144360095.1">
    <property type="nucleotide sequence ID" value="NZ_VMNH01000023.1"/>
</dbReference>
<feature type="transmembrane region" description="Helical" evidence="1">
    <location>
        <begin position="138"/>
        <end position="161"/>
    </location>
</feature>
<name>A0A557S0T1_9GAMM</name>
<feature type="transmembrane region" description="Helical" evidence="1">
    <location>
        <begin position="213"/>
        <end position="230"/>
    </location>
</feature>
<feature type="transmembrane region" description="Helical" evidence="1">
    <location>
        <begin position="173"/>
        <end position="192"/>
    </location>
</feature>
<keyword evidence="1" id="KW-0812">Transmembrane</keyword>
<gene>
    <name evidence="2" type="ORF">FHP88_16020</name>
</gene>
<dbReference type="Gene3D" id="1.20.1630.10">
    <property type="entry name" value="Formate dehydrogenase/DMSO reductase domain"/>
    <property type="match status" value="1"/>
</dbReference>
<dbReference type="OrthoDB" id="7058271at2"/>
<evidence type="ECO:0000313" key="3">
    <source>
        <dbReference type="Proteomes" id="UP000316649"/>
    </source>
</evidence>
<sequence>MLAPTLQKRWDWRAAGNFICGGTGTGLMIIAATLSTMGLNTTAYALLASVLVTAGLGLVWLEIGRPLRSMNVFRNPATSWMTREGMVAILLIPMGLLTFFTESSSLLVLSALPAAFFLFAQARILHMAKGIPAWRTNAINPLILSTGLTEGMGVLLILIGLTAGNIEAFFKGYGWIVALSLVFLRGVAWINYRYSLANNAPEATLKVLERSNIVIVLLGIATPIVLLFMGKHYVAYQLPLAATAGLFMVFCGWFCKYQIIIYAAYYQGFSIAHTPARGGGKSGPGLKPGWRLPQ</sequence>
<feature type="transmembrane region" description="Helical" evidence="1">
    <location>
        <begin position="106"/>
        <end position="126"/>
    </location>
</feature>
<evidence type="ECO:0000256" key="1">
    <source>
        <dbReference type="SAM" id="Phobius"/>
    </source>
</evidence>
<feature type="transmembrane region" description="Helical" evidence="1">
    <location>
        <begin position="12"/>
        <end position="37"/>
    </location>
</feature>
<evidence type="ECO:0000313" key="2">
    <source>
        <dbReference type="EMBL" id="TVO70958.1"/>
    </source>
</evidence>
<feature type="transmembrane region" description="Helical" evidence="1">
    <location>
        <begin position="84"/>
        <end position="100"/>
    </location>
</feature>
<keyword evidence="1" id="KW-1133">Transmembrane helix</keyword>
<keyword evidence="1" id="KW-0472">Membrane</keyword>
<dbReference type="EMBL" id="VMNH01000023">
    <property type="protein sequence ID" value="TVO70958.1"/>
    <property type="molecule type" value="Genomic_DNA"/>
</dbReference>
<keyword evidence="3" id="KW-1185">Reference proteome</keyword>
<feature type="transmembrane region" description="Helical" evidence="1">
    <location>
        <begin position="236"/>
        <end position="255"/>
    </location>
</feature>
<protein>
    <recommendedName>
        <fullName evidence="4">Phenylacetyl-CoA:acceptor oxidoreductase</fullName>
    </recommendedName>
</protein>
<comment type="caution">
    <text evidence="2">The sequence shown here is derived from an EMBL/GenBank/DDBJ whole genome shotgun (WGS) entry which is preliminary data.</text>
</comment>
<proteinExistence type="predicted"/>
<feature type="transmembrane region" description="Helical" evidence="1">
    <location>
        <begin position="43"/>
        <end position="63"/>
    </location>
</feature>
<accession>A0A557S0T1</accession>
<evidence type="ECO:0008006" key="4">
    <source>
        <dbReference type="Google" id="ProtNLM"/>
    </source>
</evidence>
<reference evidence="2 3" key="1">
    <citation type="submission" date="2019-07" db="EMBL/GenBank/DDBJ databases">
        <title>The pathways for chlorine oxyanion respiration interact through the shared metabolite chlorate.</title>
        <authorList>
            <person name="Barnum T.P."/>
            <person name="Cheng Y."/>
            <person name="Hill K.A."/>
            <person name="Lucas L.N."/>
            <person name="Carlson H.K."/>
            <person name="Coates J.D."/>
        </authorList>
    </citation>
    <scope>NUCLEOTIDE SEQUENCE [LARGE SCALE GENOMIC DNA]</scope>
    <source>
        <strain evidence="2 3">BK-1</strain>
    </source>
</reference>
<dbReference type="Proteomes" id="UP000316649">
    <property type="component" value="Unassembled WGS sequence"/>
</dbReference>